<dbReference type="GO" id="GO:0040029">
    <property type="term" value="P:epigenetic regulation of gene expression"/>
    <property type="evidence" value="ECO:0007669"/>
    <property type="project" value="TreeGrafter"/>
</dbReference>
<dbReference type="STRING" id="574566.I0Z5S1"/>
<gene>
    <name evidence="4" type="ORF">COCSUDRAFT_46451</name>
</gene>
<dbReference type="OrthoDB" id="424012at2759"/>
<dbReference type="InterPro" id="IPR023696">
    <property type="entry name" value="Ureohydrolase_dom_sf"/>
</dbReference>
<dbReference type="Pfam" id="PF13637">
    <property type="entry name" value="Ank_4"/>
    <property type="match status" value="1"/>
</dbReference>
<accession>I0Z5S1</accession>
<dbReference type="InterPro" id="IPR023801">
    <property type="entry name" value="His_deacetylse_dom"/>
</dbReference>
<evidence type="ECO:0000256" key="2">
    <source>
        <dbReference type="SAM" id="MobiDB-lite"/>
    </source>
</evidence>
<feature type="region of interest" description="Disordered" evidence="2">
    <location>
        <begin position="149"/>
        <end position="184"/>
    </location>
</feature>
<dbReference type="Gene3D" id="3.40.800.20">
    <property type="entry name" value="Histone deacetylase domain"/>
    <property type="match status" value="1"/>
</dbReference>
<dbReference type="eggNOG" id="KOG4177">
    <property type="taxonomic scope" value="Eukaryota"/>
</dbReference>
<dbReference type="InterPro" id="IPR002110">
    <property type="entry name" value="Ankyrin_rpt"/>
</dbReference>
<dbReference type="PROSITE" id="PS50297">
    <property type="entry name" value="ANK_REP_REGION"/>
    <property type="match status" value="2"/>
</dbReference>
<sequence>MDSDSSSEDEDTNIYLMHNAAEAGNLEAIRTLLASDTEQPKLRVRDLDQCTPLQLSLLHGHLAVAAALLEKSPTQVNSRCEGALPLHMVACLSALPARRQFSAEAARLLLQHDASVFDRDDHGRLPLHWAAASGCAEVAQALLDGAQAARTTDPAPTIESGEPADALDDTPSTEVKDKQGNTPLHLGARARCPELLSVLLQGHGTAAAHLKNHDGQVPLHLAAKSGNVDAVRALLQANPSTAANRDVRGFTALEWAAKRGHQDVVAVFSNAECNGHRGGQLQTLLVAPDECHLHNTCPFPILRGSRPPPPENIKRLHVLTDSELGILRSAEFADLEWETWPPHARITDILRVHEWSYVRTLQNTCGALEGQELGHLDGDTALSAGSFTAALAAAGAVIAAVDRVVKQQVRSAFCAVRPPGHHAGPTGVVPCANEPTGSHGFCLFSNLAIGAAYAMTHYQDAGIQRVALLDFDVHHGNGTQACIGNTVPTLVNYNFQTPLSQGSQTFPKYKPWRDTDDPDNIFFASVQGYGQPAAGHWFYPGSGATCDTRPPPPKQPQHGTPAPGRDSEDGAAAGSPLEEDIEEDPDGEFSASTQPGDNPLRIINVGIPGPGGRVPTWRRAWRDKILPALVRFQPDLIFISAGFDAHRKDSINNRFIGIQEKDYEWLTSQIVQVANRCCEGRVVSVLEGGYRTQGQVVSAFSRSVAAHVRALAEPNHQKWDAADWRWEREYERQQKLKAEAAKQAAAEAEKAKMQERLEALAAQTAAEEAAADTAAAEPNGAAEEGQPDRKRRRRSGTVDYRALDEQLRAEREAQEDTKPADAKAE</sequence>
<dbReference type="AlphaFoldDB" id="I0Z5S1"/>
<feature type="region of interest" description="Disordered" evidence="2">
    <location>
        <begin position="540"/>
        <end position="607"/>
    </location>
</feature>
<comment type="caution">
    <text evidence="4">The sequence shown here is derived from an EMBL/GenBank/DDBJ whole genome shotgun (WGS) entry which is preliminary data.</text>
</comment>
<dbReference type="GO" id="GO:0000118">
    <property type="term" value="C:histone deacetylase complex"/>
    <property type="evidence" value="ECO:0007669"/>
    <property type="project" value="TreeGrafter"/>
</dbReference>
<evidence type="ECO:0000256" key="1">
    <source>
        <dbReference type="PROSITE-ProRule" id="PRU00023"/>
    </source>
</evidence>
<feature type="domain" description="Histone deacetylase" evidence="3">
    <location>
        <begin position="311"/>
        <end position="694"/>
    </location>
</feature>
<evidence type="ECO:0000313" key="5">
    <source>
        <dbReference type="Proteomes" id="UP000007264"/>
    </source>
</evidence>
<feature type="repeat" description="ANK" evidence="1">
    <location>
        <begin position="122"/>
        <end position="154"/>
    </location>
</feature>
<reference evidence="4 5" key="1">
    <citation type="journal article" date="2012" name="Genome Biol.">
        <title>The genome of the polar eukaryotic microalga coccomyxa subellipsoidea reveals traits of cold adaptation.</title>
        <authorList>
            <person name="Blanc G."/>
            <person name="Agarkova I."/>
            <person name="Grimwood J."/>
            <person name="Kuo A."/>
            <person name="Brueggeman A."/>
            <person name="Dunigan D."/>
            <person name="Gurnon J."/>
            <person name="Ladunga I."/>
            <person name="Lindquist E."/>
            <person name="Lucas S."/>
            <person name="Pangilinan J."/>
            <person name="Proschold T."/>
            <person name="Salamov A."/>
            <person name="Schmutz J."/>
            <person name="Weeks D."/>
            <person name="Yamada T."/>
            <person name="Claverie J.M."/>
            <person name="Grigoriev I."/>
            <person name="Van Etten J."/>
            <person name="Lomsadze A."/>
            <person name="Borodovsky M."/>
        </authorList>
    </citation>
    <scope>NUCLEOTIDE SEQUENCE [LARGE SCALE GENOMIC DNA]</scope>
    <source>
        <strain evidence="4 5">C-169</strain>
    </source>
</reference>
<proteinExistence type="predicted"/>
<feature type="compositionally biased region" description="Low complexity" evidence="2">
    <location>
        <begin position="761"/>
        <end position="784"/>
    </location>
</feature>
<dbReference type="EMBL" id="AGSI01000003">
    <property type="protein sequence ID" value="EIE25990.1"/>
    <property type="molecule type" value="Genomic_DNA"/>
</dbReference>
<dbReference type="KEGG" id="csl:COCSUDRAFT_46451"/>
<evidence type="ECO:0000259" key="3">
    <source>
        <dbReference type="Pfam" id="PF00850"/>
    </source>
</evidence>
<feature type="repeat" description="ANK" evidence="1">
    <location>
        <begin position="214"/>
        <end position="246"/>
    </location>
</feature>
<feature type="compositionally biased region" description="Basic and acidic residues" evidence="2">
    <location>
        <begin position="801"/>
        <end position="825"/>
    </location>
</feature>
<dbReference type="PROSITE" id="PS50088">
    <property type="entry name" value="ANK_REPEAT"/>
    <property type="match status" value="2"/>
</dbReference>
<dbReference type="Proteomes" id="UP000007264">
    <property type="component" value="Unassembled WGS sequence"/>
</dbReference>
<dbReference type="SUPFAM" id="SSF48403">
    <property type="entry name" value="Ankyrin repeat"/>
    <property type="match status" value="1"/>
</dbReference>
<dbReference type="InterPro" id="IPR036770">
    <property type="entry name" value="Ankyrin_rpt-contain_sf"/>
</dbReference>
<dbReference type="CDD" id="cd11599">
    <property type="entry name" value="HDAC_classII_2"/>
    <property type="match status" value="1"/>
</dbReference>
<dbReference type="InterPro" id="IPR037138">
    <property type="entry name" value="His_deacetylse_dom_sf"/>
</dbReference>
<dbReference type="GO" id="GO:0004407">
    <property type="term" value="F:histone deacetylase activity"/>
    <property type="evidence" value="ECO:0007669"/>
    <property type="project" value="TreeGrafter"/>
</dbReference>
<dbReference type="GO" id="GO:0005737">
    <property type="term" value="C:cytoplasm"/>
    <property type="evidence" value="ECO:0007669"/>
    <property type="project" value="TreeGrafter"/>
</dbReference>
<dbReference type="Pfam" id="PF00850">
    <property type="entry name" value="Hist_deacetyl"/>
    <property type="match status" value="1"/>
</dbReference>
<evidence type="ECO:0000313" key="4">
    <source>
        <dbReference type="EMBL" id="EIE25990.1"/>
    </source>
</evidence>
<dbReference type="eggNOG" id="KOG1343">
    <property type="taxonomic scope" value="Eukaryota"/>
</dbReference>
<dbReference type="SMART" id="SM00248">
    <property type="entry name" value="ANK"/>
    <property type="match status" value="7"/>
</dbReference>
<protein>
    <submittedName>
        <fullName evidence="4">Arginase/deacetylase</fullName>
    </submittedName>
</protein>
<keyword evidence="1" id="KW-0040">ANK repeat</keyword>
<dbReference type="Gene3D" id="1.25.40.20">
    <property type="entry name" value="Ankyrin repeat-containing domain"/>
    <property type="match status" value="3"/>
</dbReference>
<feature type="compositionally biased region" description="Acidic residues" evidence="2">
    <location>
        <begin position="577"/>
        <end position="587"/>
    </location>
</feature>
<dbReference type="Pfam" id="PF12796">
    <property type="entry name" value="Ank_2"/>
    <property type="match status" value="2"/>
</dbReference>
<feature type="region of interest" description="Disordered" evidence="2">
    <location>
        <begin position="761"/>
        <end position="825"/>
    </location>
</feature>
<organism evidence="4 5">
    <name type="scientific">Coccomyxa subellipsoidea (strain C-169)</name>
    <name type="common">Green microalga</name>
    <dbReference type="NCBI Taxonomy" id="574566"/>
    <lineage>
        <taxon>Eukaryota</taxon>
        <taxon>Viridiplantae</taxon>
        <taxon>Chlorophyta</taxon>
        <taxon>core chlorophytes</taxon>
        <taxon>Trebouxiophyceae</taxon>
        <taxon>Trebouxiophyceae incertae sedis</taxon>
        <taxon>Coccomyxaceae</taxon>
        <taxon>Coccomyxa</taxon>
        <taxon>Coccomyxa subellipsoidea</taxon>
    </lineage>
</organism>
<dbReference type="PANTHER" id="PTHR10625:SF26">
    <property type="entry name" value="HISTONE DEACETYLASE DOMAIN-CONTAINING PROTEIN"/>
    <property type="match status" value="1"/>
</dbReference>
<dbReference type="PANTHER" id="PTHR10625">
    <property type="entry name" value="HISTONE DEACETYLASE HDAC1-RELATED"/>
    <property type="match status" value="1"/>
</dbReference>
<keyword evidence="5" id="KW-1185">Reference proteome</keyword>
<dbReference type="SUPFAM" id="SSF52768">
    <property type="entry name" value="Arginase/deacetylase"/>
    <property type="match status" value="2"/>
</dbReference>
<dbReference type="GeneID" id="17043994"/>
<name>I0Z5S1_COCSC</name>
<dbReference type="RefSeq" id="XP_005650534.1">
    <property type="nucleotide sequence ID" value="XM_005650477.1"/>
</dbReference>